<dbReference type="InterPro" id="IPR036412">
    <property type="entry name" value="HAD-like_sf"/>
</dbReference>
<dbReference type="RefSeq" id="WP_147867435.1">
    <property type="nucleotide sequence ID" value="NZ_CP036264.1"/>
</dbReference>
<dbReference type="InterPro" id="IPR023214">
    <property type="entry name" value="HAD_sf"/>
</dbReference>
<evidence type="ECO:0000259" key="1">
    <source>
        <dbReference type="Pfam" id="PF01935"/>
    </source>
</evidence>
<protein>
    <submittedName>
        <fullName evidence="2">Phosphoglycolate phosphatase</fullName>
    </submittedName>
</protein>
<dbReference type="PANTHER" id="PTHR10000">
    <property type="entry name" value="PHOSPHOSERINE PHOSPHATASE"/>
    <property type="match status" value="1"/>
</dbReference>
<dbReference type="PANTHER" id="PTHR10000:SF8">
    <property type="entry name" value="HAD SUPERFAMILY HYDROLASE-LIKE, TYPE 3"/>
    <property type="match status" value="1"/>
</dbReference>
<dbReference type="Gene3D" id="3.90.1070.10">
    <property type="match status" value="1"/>
</dbReference>
<dbReference type="KEGG" id="smam:Mal15_18560"/>
<dbReference type="GO" id="GO:0005829">
    <property type="term" value="C:cytosol"/>
    <property type="evidence" value="ECO:0007669"/>
    <property type="project" value="TreeGrafter"/>
</dbReference>
<gene>
    <name evidence="2" type="ORF">Mal15_18560</name>
</gene>
<dbReference type="AlphaFoldDB" id="A0A5B9M9A2"/>
<sequence length="580" mass="63836">MQLRVIATDYDGTIAQDGVLDPAVREAIAVARKRGVMVVIVTGRILSELRHVAGCLDFVDGVVAENGAVVAFPNGHISVLGSAPPLSLISKLTHRGIDFKVGRCVVEMDAEYADVAIELIRELELPLAITFNRGRMMLLPASISKSVGLRELLGALGVSVHNAVGIGDAENDHELIACCEHGVAVAWGSERLKQVAGHVIEGHGPAAVGEYIKRISADIRLPPETMTHRKLILEEIEGKAPFEIAIRGRNVLVAGDTKSGKSWLAGLLVEQQILQGYTVYAFDPEGDYSSLATLPNTVVLGAGRLLPHGDDLKMLLQQGLSVVLNLSHLEHHQKREYIQQHLPLVAQHRRERGFPHRILLDECHYFLDGTDGVGLLDSQLDGYTLVTYLPSLLPANVLKLVDVVAVTRLAEQKEVDALRNMLDDTTFSNVDSHDWYDQLANLGITEAALLPPTEEVAGRLRRFVVAPRLTTHVRHRTKYFDIPVPEGRQFVFTENGRPVGETAATLRELSAAASRTTPSVLAGHNRHHDISRWIASLFCDHDLANDVRQLESKHKREVAKECFATDLAEIIERRYESTHQ</sequence>
<dbReference type="GO" id="GO:0016791">
    <property type="term" value="F:phosphatase activity"/>
    <property type="evidence" value="ECO:0007669"/>
    <property type="project" value="TreeGrafter"/>
</dbReference>
<dbReference type="Pfam" id="PF08282">
    <property type="entry name" value="Hydrolase_3"/>
    <property type="match status" value="2"/>
</dbReference>
<dbReference type="Gene3D" id="3.40.50.1000">
    <property type="entry name" value="HAD superfamily/HAD-like"/>
    <property type="match status" value="1"/>
</dbReference>
<feature type="domain" description="Helicase HerA central" evidence="1">
    <location>
        <begin position="249"/>
        <end position="329"/>
    </location>
</feature>
<name>A0A5B9M9A2_9BACT</name>
<proteinExistence type="predicted"/>
<dbReference type="Gene3D" id="3.40.50.300">
    <property type="entry name" value="P-loop containing nucleotide triphosphate hydrolases"/>
    <property type="match status" value="1"/>
</dbReference>
<evidence type="ECO:0000313" key="3">
    <source>
        <dbReference type="Proteomes" id="UP000321353"/>
    </source>
</evidence>
<dbReference type="InterPro" id="IPR002789">
    <property type="entry name" value="HerA_central"/>
</dbReference>
<dbReference type="InterPro" id="IPR027417">
    <property type="entry name" value="P-loop_NTPase"/>
</dbReference>
<dbReference type="SUPFAM" id="SSF56784">
    <property type="entry name" value="HAD-like"/>
    <property type="match status" value="1"/>
</dbReference>
<dbReference type="Proteomes" id="UP000321353">
    <property type="component" value="Chromosome"/>
</dbReference>
<dbReference type="GO" id="GO:0000287">
    <property type="term" value="F:magnesium ion binding"/>
    <property type="evidence" value="ECO:0007669"/>
    <property type="project" value="TreeGrafter"/>
</dbReference>
<reference evidence="2 3" key="1">
    <citation type="submission" date="2019-02" db="EMBL/GenBank/DDBJ databases">
        <title>Planctomycetal bacteria perform biofilm scaping via a novel small molecule.</title>
        <authorList>
            <person name="Jeske O."/>
            <person name="Boedeker C."/>
            <person name="Wiegand S."/>
            <person name="Breitling P."/>
            <person name="Kallscheuer N."/>
            <person name="Jogler M."/>
            <person name="Rohde M."/>
            <person name="Petersen J."/>
            <person name="Medema M.H."/>
            <person name="Surup F."/>
            <person name="Jogler C."/>
        </authorList>
    </citation>
    <scope>NUCLEOTIDE SEQUENCE [LARGE SCALE GENOMIC DNA]</scope>
    <source>
        <strain evidence="2 3">Mal15</strain>
    </source>
</reference>
<dbReference type="SUPFAM" id="SSF52540">
    <property type="entry name" value="P-loop containing nucleoside triphosphate hydrolases"/>
    <property type="match status" value="1"/>
</dbReference>
<accession>A0A5B9M9A2</accession>
<evidence type="ECO:0000313" key="2">
    <source>
        <dbReference type="EMBL" id="QEF97811.1"/>
    </source>
</evidence>
<keyword evidence="3" id="KW-1185">Reference proteome</keyword>
<dbReference type="EMBL" id="CP036264">
    <property type="protein sequence ID" value="QEF97811.1"/>
    <property type="molecule type" value="Genomic_DNA"/>
</dbReference>
<organism evidence="2 3">
    <name type="scientific">Stieleria maiorica</name>
    <dbReference type="NCBI Taxonomy" id="2795974"/>
    <lineage>
        <taxon>Bacteria</taxon>
        <taxon>Pseudomonadati</taxon>
        <taxon>Planctomycetota</taxon>
        <taxon>Planctomycetia</taxon>
        <taxon>Pirellulales</taxon>
        <taxon>Pirellulaceae</taxon>
        <taxon>Stieleria</taxon>
    </lineage>
</organism>
<dbReference type="Pfam" id="PF01935">
    <property type="entry name" value="DUF87"/>
    <property type="match status" value="1"/>
</dbReference>